<dbReference type="GO" id="GO:0033615">
    <property type="term" value="P:mitochondrial proton-transporting ATP synthase complex assembly"/>
    <property type="evidence" value="ECO:0007669"/>
    <property type="project" value="TreeGrafter"/>
</dbReference>
<dbReference type="Pfam" id="PF05176">
    <property type="entry name" value="ATP-synt_10"/>
    <property type="match status" value="1"/>
</dbReference>
<dbReference type="OrthoDB" id="17089at2759"/>
<keyword evidence="2" id="KW-1185">Reference proteome</keyword>
<dbReference type="STRING" id="50429.A0A2B4RGY3"/>
<organism evidence="1 2">
    <name type="scientific">Stylophora pistillata</name>
    <name type="common">Smooth cauliflower coral</name>
    <dbReference type="NCBI Taxonomy" id="50429"/>
    <lineage>
        <taxon>Eukaryota</taxon>
        <taxon>Metazoa</taxon>
        <taxon>Cnidaria</taxon>
        <taxon>Anthozoa</taxon>
        <taxon>Hexacorallia</taxon>
        <taxon>Scleractinia</taxon>
        <taxon>Astrocoeniina</taxon>
        <taxon>Pocilloporidae</taxon>
        <taxon>Stylophora</taxon>
    </lineage>
</organism>
<dbReference type="InterPro" id="IPR007849">
    <property type="entry name" value="ATP10"/>
</dbReference>
<accession>A0A2B4RGY3</accession>
<dbReference type="PANTHER" id="PTHR28106">
    <property type="entry name" value="MITOCHONDRIAL ATPASE COMPLEX SUBUNIT ATP10"/>
    <property type="match status" value="1"/>
</dbReference>
<comment type="caution">
    <text evidence="1">The sequence shown here is derived from an EMBL/GenBank/DDBJ whole genome shotgun (WGS) entry which is preliminary data.</text>
</comment>
<evidence type="ECO:0000313" key="1">
    <source>
        <dbReference type="EMBL" id="PFX15607.1"/>
    </source>
</evidence>
<evidence type="ECO:0000313" key="2">
    <source>
        <dbReference type="Proteomes" id="UP000225706"/>
    </source>
</evidence>
<name>A0A2B4RGY3_STYPI</name>
<dbReference type="AlphaFoldDB" id="A0A2B4RGY3"/>
<dbReference type="EMBL" id="LSMT01000631">
    <property type="protein sequence ID" value="PFX15607.1"/>
    <property type="molecule type" value="Genomic_DNA"/>
</dbReference>
<dbReference type="GO" id="GO:0005743">
    <property type="term" value="C:mitochondrial inner membrane"/>
    <property type="evidence" value="ECO:0007669"/>
    <property type="project" value="TreeGrafter"/>
</dbReference>
<sequence>MQRSLVTKVASDQGAKFDKKSKRMENRKEIFKDVRKGYFYDFHEFRKLGGKRFFAFSKPSELKDSRLFPAMKARTLSQNEVDLQQEFAGHVTLVLLWIKAYGEAMCDKYRLPFVKHFHGEPLAQYYEISALDGFFFKAFKGIIEKNLRKERPADRHDNYLFFSGNLKPIKKKFMENEIVGHAYLVDCNGLIRWKAHANPTEEEITHMLDCSQLLLKDARRTLDSEDKVAFHSR</sequence>
<gene>
    <name evidence="1" type="primary">ATP10</name>
    <name evidence="1" type="ORF">AWC38_SpisGene20175</name>
</gene>
<reference evidence="2" key="1">
    <citation type="journal article" date="2017" name="bioRxiv">
        <title>Comparative analysis of the genomes of Stylophora pistillata and Acropora digitifera provides evidence for extensive differences between species of corals.</title>
        <authorList>
            <person name="Voolstra C.R."/>
            <person name="Li Y."/>
            <person name="Liew Y.J."/>
            <person name="Baumgarten S."/>
            <person name="Zoccola D."/>
            <person name="Flot J.-F."/>
            <person name="Tambutte S."/>
            <person name="Allemand D."/>
            <person name="Aranda M."/>
        </authorList>
    </citation>
    <scope>NUCLEOTIDE SEQUENCE [LARGE SCALE GENOMIC DNA]</scope>
</reference>
<protein>
    <submittedName>
        <fullName evidence="1">Mitochondrial ATPase complex subunit ATP10</fullName>
    </submittedName>
</protein>
<dbReference type="PANTHER" id="PTHR28106:SF1">
    <property type="entry name" value="MITOCHONDRIAL ATPASE COMPLEX SUBUNIT ATP10"/>
    <property type="match status" value="1"/>
</dbReference>
<proteinExistence type="predicted"/>
<dbReference type="Proteomes" id="UP000225706">
    <property type="component" value="Unassembled WGS sequence"/>
</dbReference>